<evidence type="ECO:0000256" key="2">
    <source>
        <dbReference type="ARBA" id="ARBA00022679"/>
    </source>
</evidence>
<feature type="compositionally biased region" description="Low complexity" evidence="12">
    <location>
        <begin position="15"/>
        <end position="29"/>
    </location>
</feature>
<evidence type="ECO:0000256" key="4">
    <source>
        <dbReference type="ARBA" id="ARBA00022705"/>
    </source>
</evidence>
<evidence type="ECO:0000256" key="11">
    <source>
        <dbReference type="RuleBase" id="RU364063"/>
    </source>
</evidence>
<feature type="compositionally biased region" description="Low complexity" evidence="12">
    <location>
        <begin position="413"/>
        <end position="425"/>
    </location>
</feature>
<evidence type="ECO:0000256" key="5">
    <source>
        <dbReference type="ARBA" id="ARBA00022723"/>
    </source>
</evidence>
<dbReference type="NCBIfam" id="NF004046">
    <property type="entry name" value="PRK05563.1"/>
    <property type="match status" value="1"/>
</dbReference>
<dbReference type="SMART" id="SM00382">
    <property type="entry name" value="AAA"/>
    <property type="match status" value="1"/>
</dbReference>
<evidence type="ECO:0000256" key="8">
    <source>
        <dbReference type="ARBA" id="ARBA00022840"/>
    </source>
</evidence>
<keyword evidence="14" id="KW-0378">Hydrolase</keyword>
<feature type="domain" description="AAA+ ATPase" evidence="13">
    <location>
        <begin position="70"/>
        <end position="215"/>
    </location>
</feature>
<dbReference type="NCBIfam" id="TIGR02397">
    <property type="entry name" value="dnaX_nterm"/>
    <property type="match status" value="1"/>
</dbReference>
<dbReference type="InterPro" id="IPR045085">
    <property type="entry name" value="HLD_clamp_pol_III_gamma_tau"/>
</dbReference>
<dbReference type="Pfam" id="PF13177">
    <property type="entry name" value="DNA_pol3_delta2"/>
    <property type="match status" value="1"/>
</dbReference>
<comment type="subunit">
    <text evidence="11">DNA polymerase III contains a core (composed of alpha, epsilon and theta chains) that associates with a tau subunit. This core dimerizes to form the POLIII' complex. PolIII' associates with the gamma complex (composed of gamma, delta, delta', psi and chi chains) and with the beta chain to form the complete DNA polymerase III complex.</text>
</comment>
<reference evidence="14 15" key="1">
    <citation type="journal article" date="2020" name="Syst. Appl. Microbiol.">
        <title>Alienimonas chondri sp. nov., a novel planctomycete isolated from the biofilm of the red alga Chondrus crispus.</title>
        <authorList>
            <person name="Vitorino I."/>
            <person name="Albuquerque L."/>
            <person name="Wiegand S."/>
            <person name="Kallscheuer N."/>
            <person name="da Costa M.S."/>
            <person name="Lobo-da-Cunha A."/>
            <person name="Jogler C."/>
            <person name="Lage O.M."/>
        </authorList>
    </citation>
    <scope>NUCLEOTIDE SEQUENCE [LARGE SCALE GENOMIC DNA]</scope>
    <source>
        <strain evidence="14 15">LzC2</strain>
    </source>
</reference>
<dbReference type="PANTHER" id="PTHR11669:SF0">
    <property type="entry name" value="PROTEIN STICHEL-LIKE 2"/>
    <property type="match status" value="1"/>
</dbReference>
<feature type="compositionally biased region" description="Low complexity" evidence="12">
    <location>
        <begin position="480"/>
        <end position="517"/>
    </location>
</feature>
<feature type="compositionally biased region" description="Basic and acidic residues" evidence="12">
    <location>
        <begin position="608"/>
        <end position="620"/>
    </location>
</feature>
<keyword evidence="14" id="KW-0347">Helicase</keyword>
<evidence type="ECO:0000256" key="10">
    <source>
        <dbReference type="ARBA" id="ARBA00049244"/>
    </source>
</evidence>
<dbReference type="GO" id="GO:0016787">
    <property type="term" value="F:hydrolase activity"/>
    <property type="evidence" value="ECO:0007669"/>
    <property type="project" value="UniProtKB-KW"/>
</dbReference>
<comment type="function">
    <text evidence="11">DNA polymerase III is a complex, multichain enzyme responsible for most of the replicative synthesis in bacteria. This DNA polymerase also exhibits 3' to 5' exonuclease activity.</text>
</comment>
<sequence>MVDDSLIAEPHASDAEVAPGAPAPGTAAEGAKAKHYTVLARRYRPQTFAEVIGQGHVARALTNAIAGGRVAHAYLFTGARGVGKTSTARIFAKALNCPNSPKEGPNAGVPCNACEICEAVSEGNDVDVLEIDGASNNGVDHIRDLRGNVTVKPMRAKFKVYIIDEVHMLSKAAFNALLKTLEEPPSGVKFVFCTTEPNKLPDTILSRVQRFDFATVHVQNIIQRLAAIAEAEGYQVEQSALELVARRAAGSMRDSQSLFDQLLSFGGETITADEVHRLFGTASDDRLVTLVGYCVNGDPARALGELEAAIGDGVQLDELIDQLVGYLRDLMILAAGADGVPLMGVSEEHRTALTEQARDWGVQTTLAAVQLLSEAKLRMQRVTFGRALAEAALVRAATLGDLDDLANLAATLRDGGPPAGAAPTRRPARPAPQPQRSEVPRRAEPVTPRPRGASALREENEPAGGESQKNEPAKPVHVGSSPADPVPAAESPAAESPAAESPAGESPESESPPVVAVKPGNEAALLARLKEEIGTGNALTGVRESSALAILGPDRVELRFPDALKVAADRCEAKRSAVEAALRATVGRPVSFTVALDAPPANGAAKQEPTEKRDASRPEPVDPEDIADPFVRRAVDLFEARQVTSQPLPPAAQAVPD</sequence>
<dbReference type="SUPFAM" id="SSF52540">
    <property type="entry name" value="P-loop containing nucleoside triphosphate hydrolases"/>
    <property type="match status" value="1"/>
</dbReference>
<keyword evidence="8 11" id="KW-0067">ATP-binding</keyword>
<evidence type="ECO:0000256" key="7">
    <source>
        <dbReference type="ARBA" id="ARBA00022833"/>
    </source>
</evidence>
<comment type="catalytic activity">
    <reaction evidence="10 11">
        <text>DNA(n) + a 2'-deoxyribonucleoside 5'-triphosphate = DNA(n+1) + diphosphate</text>
        <dbReference type="Rhea" id="RHEA:22508"/>
        <dbReference type="Rhea" id="RHEA-COMP:17339"/>
        <dbReference type="Rhea" id="RHEA-COMP:17340"/>
        <dbReference type="ChEBI" id="CHEBI:33019"/>
        <dbReference type="ChEBI" id="CHEBI:61560"/>
        <dbReference type="ChEBI" id="CHEBI:173112"/>
        <dbReference type="EC" id="2.7.7.7"/>
    </reaction>
</comment>
<protein>
    <recommendedName>
        <fullName evidence="11">DNA polymerase III subunit gamma/tau</fullName>
        <ecNumber evidence="11">2.7.7.7</ecNumber>
    </recommendedName>
</protein>
<dbReference type="GO" id="GO:0003678">
    <property type="term" value="F:DNA helicase activity"/>
    <property type="evidence" value="ECO:0007669"/>
    <property type="project" value="UniProtKB-EC"/>
</dbReference>
<dbReference type="CDD" id="cd18137">
    <property type="entry name" value="HLD_clamp_pol_III_gamma_tau"/>
    <property type="match status" value="1"/>
</dbReference>
<dbReference type="Pfam" id="PF22608">
    <property type="entry name" value="DNAX_ATPase_lid"/>
    <property type="match status" value="1"/>
</dbReference>
<dbReference type="EMBL" id="WTPX01000100">
    <property type="protein sequence ID" value="NNJ26817.1"/>
    <property type="molecule type" value="Genomic_DNA"/>
</dbReference>
<proteinExistence type="inferred from homology"/>
<keyword evidence="4 11" id="KW-0235">DNA replication</keyword>
<keyword evidence="7" id="KW-0862">Zinc</keyword>
<dbReference type="Pfam" id="PF12169">
    <property type="entry name" value="DNA_pol3_gamma3"/>
    <property type="match status" value="1"/>
</dbReference>
<evidence type="ECO:0000313" key="15">
    <source>
        <dbReference type="Proteomes" id="UP000609651"/>
    </source>
</evidence>
<dbReference type="InterPro" id="IPR008921">
    <property type="entry name" value="DNA_pol3_clamp-load_cplx_C"/>
</dbReference>
<keyword evidence="15" id="KW-1185">Reference proteome</keyword>
<dbReference type="InterPro" id="IPR012763">
    <property type="entry name" value="DNA_pol_III_sug/sutau_N"/>
</dbReference>
<dbReference type="CDD" id="cd00009">
    <property type="entry name" value="AAA"/>
    <property type="match status" value="1"/>
</dbReference>
<evidence type="ECO:0000313" key="14">
    <source>
        <dbReference type="EMBL" id="NNJ26817.1"/>
    </source>
</evidence>
<keyword evidence="6 11" id="KW-0547">Nucleotide-binding</keyword>
<dbReference type="InterPro" id="IPR003593">
    <property type="entry name" value="AAA+_ATPase"/>
</dbReference>
<dbReference type="EC" id="2.7.7.7" evidence="11"/>
<dbReference type="Proteomes" id="UP000609651">
    <property type="component" value="Unassembled WGS sequence"/>
</dbReference>
<organism evidence="14 15">
    <name type="scientific">Alienimonas chondri</name>
    <dbReference type="NCBI Taxonomy" id="2681879"/>
    <lineage>
        <taxon>Bacteria</taxon>
        <taxon>Pseudomonadati</taxon>
        <taxon>Planctomycetota</taxon>
        <taxon>Planctomycetia</taxon>
        <taxon>Planctomycetales</taxon>
        <taxon>Planctomycetaceae</taxon>
        <taxon>Alienimonas</taxon>
    </lineage>
</organism>
<dbReference type="InterPro" id="IPR022754">
    <property type="entry name" value="DNA_pol_III_gamma-3"/>
</dbReference>
<dbReference type="PANTHER" id="PTHR11669">
    <property type="entry name" value="REPLICATION FACTOR C / DNA POLYMERASE III GAMMA-TAU SUBUNIT"/>
    <property type="match status" value="1"/>
</dbReference>
<evidence type="ECO:0000256" key="6">
    <source>
        <dbReference type="ARBA" id="ARBA00022741"/>
    </source>
</evidence>
<comment type="similarity">
    <text evidence="1 11">Belongs to the DnaX/STICHEL family.</text>
</comment>
<keyword evidence="9 11" id="KW-0239">DNA-directed DNA polymerase</keyword>
<comment type="caution">
    <text evidence="14">The sequence shown here is derived from an EMBL/GenBank/DDBJ whole genome shotgun (WGS) entry which is preliminary data.</text>
</comment>
<evidence type="ECO:0000256" key="12">
    <source>
        <dbReference type="SAM" id="MobiDB-lite"/>
    </source>
</evidence>
<name>A0ABX1VFE6_9PLAN</name>
<dbReference type="InterPro" id="IPR050238">
    <property type="entry name" value="DNA_Rep/Repair_Clamp_Loader"/>
</dbReference>
<dbReference type="SUPFAM" id="SSF48019">
    <property type="entry name" value="post-AAA+ oligomerization domain-like"/>
    <property type="match status" value="1"/>
</dbReference>
<feature type="region of interest" description="Disordered" evidence="12">
    <location>
        <begin position="413"/>
        <end position="518"/>
    </location>
</feature>
<gene>
    <name evidence="14" type="primary">ruvB_2</name>
    <name evidence="11" type="synonym">dnaX</name>
    <name evidence="14" type="ORF">LzC2_29120</name>
</gene>
<dbReference type="InterPro" id="IPR027417">
    <property type="entry name" value="P-loop_NTPase"/>
</dbReference>
<keyword evidence="3 11" id="KW-0548">Nucleotidyltransferase</keyword>
<dbReference type="Gene3D" id="3.40.50.300">
    <property type="entry name" value="P-loop containing nucleotide triphosphate hydrolases"/>
    <property type="match status" value="1"/>
</dbReference>
<evidence type="ECO:0000259" key="13">
    <source>
        <dbReference type="SMART" id="SM00382"/>
    </source>
</evidence>
<dbReference type="Gene3D" id="1.20.272.10">
    <property type="match status" value="1"/>
</dbReference>
<keyword evidence="2 11" id="KW-0808">Transferase</keyword>
<evidence type="ECO:0000256" key="3">
    <source>
        <dbReference type="ARBA" id="ARBA00022695"/>
    </source>
</evidence>
<feature type="region of interest" description="Disordered" evidence="12">
    <location>
        <begin position="1"/>
        <end position="29"/>
    </location>
</feature>
<evidence type="ECO:0000256" key="1">
    <source>
        <dbReference type="ARBA" id="ARBA00006360"/>
    </source>
</evidence>
<dbReference type="Gene3D" id="1.10.8.60">
    <property type="match status" value="1"/>
</dbReference>
<keyword evidence="5" id="KW-0479">Metal-binding</keyword>
<accession>A0ABX1VFE6</accession>
<evidence type="ECO:0000256" key="9">
    <source>
        <dbReference type="ARBA" id="ARBA00022932"/>
    </source>
</evidence>
<feature type="region of interest" description="Disordered" evidence="12">
    <location>
        <begin position="596"/>
        <end position="628"/>
    </location>
</feature>